<keyword evidence="1" id="KW-0812">Transmembrane</keyword>
<keyword evidence="3" id="KW-1185">Reference proteome</keyword>
<feature type="transmembrane region" description="Helical" evidence="1">
    <location>
        <begin position="74"/>
        <end position="93"/>
    </location>
</feature>
<organism evidence="2 3">
    <name type="scientific">Qipengyuania spongiae</name>
    <dbReference type="NCBI Taxonomy" id="2909673"/>
    <lineage>
        <taxon>Bacteria</taxon>
        <taxon>Pseudomonadati</taxon>
        <taxon>Pseudomonadota</taxon>
        <taxon>Alphaproteobacteria</taxon>
        <taxon>Sphingomonadales</taxon>
        <taxon>Erythrobacteraceae</taxon>
        <taxon>Qipengyuania</taxon>
    </lineage>
</organism>
<evidence type="ECO:0000313" key="2">
    <source>
        <dbReference type="EMBL" id="UVI38824.1"/>
    </source>
</evidence>
<accession>A0ABY5T1L3</accession>
<keyword evidence="1" id="KW-1133">Transmembrane helix</keyword>
<reference evidence="2" key="1">
    <citation type="submission" date="2022-02" db="EMBL/GenBank/DDBJ databases">
        <title>Qipengyuania spongiae sp. nov., isolated from marine sponge.</title>
        <authorList>
            <person name="Li Z."/>
            <person name="Zhang M."/>
        </authorList>
    </citation>
    <scope>NUCLEOTIDE SEQUENCE</scope>
    <source>
        <strain evidence="2">PHS-Z21</strain>
    </source>
</reference>
<feature type="transmembrane region" description="Helical" evidence="1">
    <location>
        <begin position="12"/>
        <end position="32"/>
    </location>
</feature>
<feature type="transmembrane region" description="Helical" evidence="1">
    <location>
        <begin position="44"/>
        <end position="62"/>
    </location>
</feature>
<proteinExistence type="predicted"/>
<feature type="transmembrane region" description="Helical" evidence="1">
    <location>
        <begin position="113"/>
        <end position="133"/>
    </location>
</feature>
<keyword evidence="1" id="KW-0472">Membrane</keyword>
<dbReference type="Proteomes" id="UP001065265">
    <property type="component" value="Chromosome"/>
</dbReference>
<evidence type="ECO:0000256" key="1">
    <source>
        <dbReference type="SAM" id="Phobius"/>
    </source>
</evidence>
<name>A0ABY5T1L3_9SPHN</name>
<evidence type="ECO:0008006" key="4">
    <source>
        <dbReference type="Google" id="ProtNLM"/>
    </source>
</evidence>
<protein>
    <recommendedName>
        <fullName evidence="4">Transmembrane protein</fullName>
    </recommendedName>
</protein>
<sequence length="139" mass="15289">MAASSTIPADRRYALVLTMVHLGALATLLLVATLLFDLPSFVDGLPQGMLLIALGLIFHRGLRDDYVQGLWQNGTVWGFTGVILFFLFIPLLVGMVGDATGSGFAWRDYRVLIQWPAAIALLFFFAGFYTRLFRGSAQS</sequence>
<gene>
    <name evidence="2" type="ORF">L1F33_11300</name>
</gene>
<evidence type="ECO:0000313" key="3">
    <source>
        <dbReference type="Proteomes" id="UP001065265"/>
    </source>
</evidence>
<dbReference type="EMBL" id="CP092471">
    <property type="protein sequence ID" value="UVI38824.1"/>
    <property type="molecule type" value="Genomic_DNA"/>
</dbReference>
<dbReference type="RefSeq" id="WP_265558003.1">
    <property type="nucleotide sequence ID" value="NZ_CP092471.1"/>
</dbReference>